<evidence type="ECO:0000313" key="4">
    <source>
        <dbReference type="CGD" id="CAL0000199031"/>
    </source>
</evidence>
<dbReference type="InParanoid" id="A0A1D8PNF8"/>
<dbReference type="EMBL" id="CP017627">
    <property type="protein sequence ID" value="AOW29643.1"/>
    <property type="molecule type" value="Genomic_DNA"/>
</dbReference>
<dbReference type="InterPro" id="IPR036390">
    <property type="entry name" value="WH_DNA-bd_sf"/>
</dbReference>
<dbReference type="VEuPathDB" id="FungiDB:C5_02160W_A"/>
<evidence type="ECO:0000259" key="2">
    <source>
        <dbReference type="PROSITE" id="PS50132"/>
    </source>
</evidence>
<dbReference type="GO" id="GO:0071444">
    <property type="term" value="P:cellular response to pheromone"/>
    <property type="evidence" value="ECO:0000315"/>
    <property type="project" value="CGD"/>
</dbReference>
<keyword evidence="6" id="KW-1185">Reference proteome</keyword>
<dbReference type="Gene3D" id="1.10.167.10">
    <property type="entry name" value="Regulator of G-protein Signalling 4, domain 2"/>
    <property type="match status" value="1"/>
</dbReference>
<dbReference type="InterPro" id="IPR044926">
    <property type="entry name" value="RGS_subdomain_2"/>
</dbReference>
<feature type="domain" description="DEP" evidence="3">
    <location>
        <begin position="373"/>
        <end position="434"/>
    </location>
</feature>
<dbReference type="CDD" id="cd04450">
    <property type="entry name" value="DEP_RGS7-like"/>
    <property type="match status" value="1"/>
</dbReference>
<dbReference type="InterPro" id="IPR016137">
    <property type="entry name" value="RGS"/>
</dbReference>
<dbReference type="PROSITE" id="PS50186">
    <property type="entry name" value="DEP"/>
    <property type="match status" value="1"/>
</dbReference>
<dbReference type="GeneID" id="3637754"/>
<dbReference type="STRING" id="237561.A0A1D8PNF8"/>
<evidence type="ECO:0000313" key="6">
    <source>
        <dbReference type="Proteomes" id="UP000000559"/>
    </source>
</evidence>
<dbReference type="AlphaFoldDB" id="A0A1D8PNF8"/>
<dbReference type="SUPFAM" id="SSF48097">
    <property type="entry name" value="Regulator of G-protein signaling, RGS"/>
    <property type="match status" value="1"/>
</dbReference>
<reference evidence="5 6" key="1">
    <citation type="journal article" date="2004" name="Proc. Natl. Acad. Sci. U.S.A.">
        <title>The diploid genome sequence of Candida albicans.</title>
        <authorList>
            <person name="Jones T."/>
            <person name="Federspiel N.A."/>
            <person name="Chibana H."/>
            <person name="Dungan J."/>
            <person name="Kalman S."/>
            <person name="Magee B.B."/>
            <person name="Newport G."/>
            <person name="Thorstenson Y.R."/>
            <person name="Agabian N."/>
            <person name="Magee P.T."/>
            <person name="Davis R.W."/>
            <person name="Scherer S."/>
        </authorList>
    </citation>
    <scope>NUCLEOTIDE SEQUENCE [LARGE SCALE GENOMIC DNA]</scope>
    <source>
        <strain evidence="6">SC5314 / ATCC MYA-2876</strain>
    </source>
</reference>
<dbReference type="SMART" id="SM00315">
    <property type="entry name" value="RGS"/>
    <property type="match status" value="1"/>
</dbReference>
<dbReference type="GO" id="GO:0009968">
    <property type="term" value="P:negative regulation of signal transduction"/>
    <property type="evidence" value="ECO:0007669"/>
    <property type="project" value="UniProtKB-KW"/>
</dbReference>
<name>A0A1D8PNF8_CANAL</name>
<evidence type="ECO:0000259" key="3">
    <source>
        <dbReference type="PROSITE" id="PS50186"/>
    </source>
</evidence>
<dbReference type="GO" id="GO:0035556">
    <property type="term" value="P:intracellular signal transduction"/>
    <property type="evidence" value="ECO:0007669"/>
    <property type="project" value="InterPro"/>
</dbReference>
<dbReference type="Pfam" id="PF00610">
    <property type="entry name" value="DEP"/>
    <property type="match status" value="1"/>
</dbReference>
<dbReference type="Pfam" id="PF25889">
    <property type="entry name" value="WHD_Fungal_DR"/>
    <property type="match status" value="1"/>
</dbReference>
<dbReference type="GO" id="GO:0005096">
    <property type="term" value="F:GTPase activator activity"/>
    <property type="evidence" value="ECO:0000315"/>
    <property type="project" value="CGD"/>
</dbReference>
<dbReference type="FunCoup" id="A0A1D8PNF8">
    <property type="interactions" value="136"/>
</dbReference>
<dbReference type="KEGG" id="cal:CAALFM_C502160WA"/>
<organism evidence="5 6">
    <name type="scientific">Candida albicans (strain SC5314 / ATCC MYA-2876)</name>
    <name type="common">Yeast</name>
    <dbReference type="NCBI Taxonomy" id="237561"/>
    <lineage>
        <taxon>Eukaryota</taxon>
        <taxon>Fungi</taxon>
        <taxon>Dikarya</taxon>
        <taxon>Ascomycota</taxon>
        <taxon>Saccharomycotina</taxon>
        <taxon>Pichiomycetes</taxon>
        <taxon>Debaryomycetaceae</taxon>
        <taxon>Candida/Lodderomyces clade</taxon>
        <taxon>Candida</taxon>
    </lineage>
</organism>
<accession>A0A1D8PNF8</accession>
<dbReference type="OrthoDB" id="196547at2759"/>
<gene>
    <name evidence="4 5" type="primary">SST2</name>
    <name evidence="5" type="ordered locus">CAALFM_C502160WA</name>
    <name evidence="4" type="ordered locus">orf19.11698</name>
</gene>
<dbReference type="SUPFAM" id="SSF46785">
    <property type="entry name" value="Winged helix' DNA-binding domain"/>
    <property type="match status" value="1"/>
</dbReference>
<dbReference type="InterPro" id="IPR036388">
    <property type="entry name" value="WH-like_DNA-bd_sf"/>
</dbReference>
<keyword evidence="1" id="KW-0734">Signal transduction inhibitor</keyword>
<sequence>MDSIITINMPRDNMELDYDCQKHTKGSILLASITPQNTKLLTELGCSPSKTSILHEATHHKFSRTSSGRIFEKDIKDIFSLLIISLRLERDGLTNYLFNSPPIIKLHKPLRKSYPYSFSLESAIEKMKDLQLDVESVNTVTCISYSFKSEVSLALIEQFYKARLLHSPADRTRSGAKSNVALQPTPKGIAIVQEFCERIGMEREEFPEVLLAHDFNTMELFNFDRDTRSDRILYSEYLLYLLFNLMMGPEPNVWTPSNTQDALPSLNFSDSESFDKLYKVFSNSQDAKNAKQNNDDSSDVEGFSFTSYRHFSKTHQSSETHSVTDSKEMATSPFHHRYFTNPESDAHSQYYVSSVGVRLLKDKIVLVGPNKSVTVDYCISGKAIYQWILDCTDIINPNHAHEIARLLVKHNLIKPVSFSSSLSFSRDAFYQLSTLGLALSSWDFFDRNLQDSSSLQPGTKILRLASNVTLQNILNDPGMRLQFRKHLIKDHCVENLEAYIQLMQFEETYKAWEDLSDIIDNQNHSCIPVKSSDVNIHLKDLQVTCMSFAFQIFHTYLSIDSPKIVNIDFRLRSKITTLMIGDSGARDNGDNESIIYLQTPTEDFALGSSVSEEAGGSTPRCHDHDELSAPANNFRKIANSLLQIKLQIYHLMEVDSIPKFLETLGVTSNRIITTF</sequence>
<evidence type="ECO:0000313" key="5">
    <source>
        <dbReference type="EMBL" id="AOW29643.1"/>
    </source>
</evidence>
<dbReference type="PROSITE" id="PS50132">
    <property type="entry name" value="RGS"/>
    <property type="match status" value="1"/>
</dbReference>
<dbReference type="CGD" id="CAL0000199031">
    <property type="gene designation" value="SST2"/>
</dbReference>
<protein>
    <submittedName>
        <fullName evidence="5">GTPase-activating protein</fullName>
    </submittedName>
</protein>
<dbReference type="PANTHER" id="PTHR10845:SF192">
    <property type="entry name" value="DOUBLE HIT, ISOFORM B"/>
    <property type="match status" value="1"/>
</dbReference>
<dbReference type="eggNOG" id="KOG3589">
    <property type="taxonomic scope" value="Eukaryota"/>
</dbReference>
<dbReference type="RefSeq" id="XP_720533.2">
    <property type="nucleotide sequence ID" value="XM_715440.2"/>
</dbReference>
<dbReference type="InterPro" id="IPR036305">
    <property type="entry name" value="RGS_sf"/>
</dbReference>
<dbReference type="InterPro" id="IPR058855">
    <property type="entry name" value="RGS1/SST2-like_Fungal-DR"/>
</dbReference>
<dbReference type="PANTHER" id="PTHR10845">
    <property type="entry name" value="REGULATOR OF G PROTEIN SIGNALING"/>
    <property type="match status" value="1"/>
</dbReference>
<dbReference type="Proteomes" id="UP000000559">
    <property type="component" value="Chromosome 5"/>
</dbReference>
<reference evidence="5 6" key="3">
    <citation type="journal article" date="2013" name="Genome Biol.">
        <title>Assembly of a phased diploid Candida albicans genome facilitates allele-specific measurements and provides a simple model for repeat and indel structure.</title>
        <authorList>
            <person name="Muzzey D."/>
            <person name="Schwartz K."/>
            <person name="Weissman J.S."/>
            <person name="Sherlock G."/>
        </authorList>
    </citation>
    <scope>NUCLEOTIDE SEQUENCE [LARGE SCALE GENOMIC DNA]</scope>
    <source>
        <strain evidence="6">SC5314 / ATCC MYA-2876</strain>
    </source>
</reference>
<feature type="domain" description="RGS" evidence="2">
    <location>
        <begin position="469"/>
        <end position="663"/>
    </location>
</feature>
<dbReference type="GO" id="GO:0008277">
    <property type="term" value="P:regulation of G protein-coupled receptor signaling pathway"/>
    <property type="evidence" value="ECO:0000315"/>
    <property type="project" value="CGD"/>
</dbReference>
<dbReference type="Gene3D" id="1.10.10.10">
    <property type="entry name" value="Winged helix-like DNA-binding domain superfamily/Winged helix DNA-binding domain"/>
    <property type="match status" value="1"/>
</dbReference>
<dbReference type="SMART" id="SM00049">
    <property type="entry name" value="DEP"/>
    <property type="match status" value="1"/>
</dbReference>
<dbReference type="InterPro" id="IPR000591">
    <property type="entry name" value="DEP_dom"/>
</dbReference>
<reference evidence="5 6" key="2">
    <citation type="journal article" date="2007" name="Genome Biol.">
        <title>Assembly of the Candida albicans genome into sixteen supercontigs aligned on the eight chromosomes.</title>
        <authorList>
            <person name="van het Hoog M."/>
            <person name="Rast T.J."/>
            <person name="Martchenko M."/>
            <person name="Grindle S."/>
            <person name="Dignard D."/>
            <person name="Hogues H."/>
            <person name="Cuomo C."/>
            <person name="Berriman M."/>
            <person name="Scherer S."/>
            <person name="Magee B.B."/>
            <person name="Whiteway M."/>
            <person name="Chibana H."/>
            <person name="Nantel A."/>
            <person name="Magee P.T."/>
        </authorList>
    </citation>
    <scope>GENOME REANNOTATION</scope>
    <source>
        <strain evidence="6">SC5314 / ATCC MYA-2876</strain>
    </source>
</reference>
<evidence type="ECO:0000256" key="1">
    <source>
        <dbReference type="ARBA" id="ARBA00022700"/>
    </source>
</evidence>
<proteinExistence type="predicted"/>